<sequence length="160" mass="16843">MGGGGYWGGVDWGCWWDGVCLGGVGWEWYLCRGLEEGGVGLGIVVMWCFVGVLIWVVRGGRGGGLDWVVMLGGCGVVLWGVVWGVGGGFCGVLGFWRVGGGGGVVVGVLLLGGGVCVGVDLWGVGWGGDCGVGFWGFGVRVVEWWGGVWWWVRGRVGWWL</sequence>
<dbReference type="EMBL" id="OZ035826">
    <property type="protein sequence ID" value="CAL1604153.1"/>
    <property type="molecule type" value="Genomic_DNA"/>
</dbReference>
<feature type="transmembrane region" description="Helical" evidence="1">
    <location>
        <begin position="38"/>
        <end position="57"/>
    </location>
</feature>
<proteinExistence type="predicted"/>
<reference evidence="2 3" key="1">
    <citation type="submission" date="2024-04" db="EMBL/GenBank/DDBJ databases">
        <authorList>
            <person name="Waldvogel A.-M."/>
            <person name="Schoenle A."/>
        </authorList>
    </citation>
    <scope>NUCLEOTIDE SEQUENCE [LARGE SCALE GENOMIC DNA]</scope>
</reference>
<feature type="transmembrane region" description="Helical" evidence="1">
    <location>
        <begin position="69"/>
        <end position="96"/>
    </location>
</feature>
<evidence type="ECO:0000256" key="1">
    <source>
        <dbReference type="SAM" id="Phobius"/>
    </source>
</evidence>
<feature type="transmembrane region" description="Helical" evidence="1">
    <location>
        <begin position="102"/>
        <end position="122"/>
    </location>
</feature>
<keyword evidence="1" id="KW-0812">Transmembrane</keyword>
<name>A0AAV2LP43_KNICA</name>
<keyword evidence="1" id="KW-0472">Membrane</keyword>
<gene>
    <name evidence="2" type="ORF">KC01_LOCUS31718</name>
</gene>
<keyword evidence="3" id="KW-1185">Reference proteome</keyword>
<organism evidence="2 3">
    <name type="scientific">Knipowitschia caucasica</name>
    <name type="common">Caucasian dwarf goby</name>
    <name type="synonym">Pomatoschistus caucasicus</name>
    <dbReference type="NCBI Taxonomy" id="637954"/>
    <lineage>
        <taxon>Eukaryota</taxon>
        <taxon>Metazoa</taxon>
        <taxon>Chordata</taxon>
        <taxon>Craniata</taxon>
        <taxon>Vertebrata</taxon>
        <taxon>Euteleostomi</taxon>
        <taxon>Actinopterygii</taxon>
        <taxon>Neopterygii</taxon>
        <taxon>Teleostei</taxon>
        <taxon>Neoteleostei</taxon>
        <taxon>Acanthomorphata</taxon>
        <taxon>Gobiaria</taxon>
        <taxon>Gobiiformes</taxon>
        <taxon>Gobioidei</taxon>
        <taxon>Gobiidae</taxon>
        <taxon>Gobiinae</taxon>
        <taxon>Knipowitschia</taxon>
    </lineage>
</organism>
<evidence type="ECO:0000313" key="2">
    <source>
        <dbReference type="EMBL" id="CAL1604153.1"/>
    </source>
</evidence>
<dbReference type="AlphaFoldDB" id="A0AAV2LP43"/>
<accession>A0AAV2LP43</accession>
<keyword evidence="1" id="KW-1133">Transmembrane helix</keyword>
<dbReference type="Proteomes" id="UP001497482">
    <property type="component" value="Chromosome 4"/>
</dbReference>
<feature type="transmembrane region" description="Helical" evidence="1">
    <location>
        <begin position="134"/>
        <end position="152"/>
    </location>
</feature>
<protein>
    <submittedName>
        <fullName evidence="2">Uncharacterized protein</fullName>
    </submittedName>
</protein>
<evidence type="ECO:0000313" key="3">
    <source>
        <dbReference type="Proteomes" id="UP001497482"/>
    </source>
</evidence>